<dbReference type="EMBL" id="LAZR01001334">
    <property type="protein sequence ID" value="KKN46375.1"/>
    <property type="molecule type" value="Genomic_DNA"/>
</dbReference>
<dbReference type="InterPro" id="IPR003615">
    <property type="entry name" value="HNH_nuc"/>
</dbReference>
<organism evidence="3">
    <name type="scientific">marine sediment metagenome</name>
    <dbReference type="NCBI Taxonomy" id="412755"/>
    <lineage>
        <taxon>unclassified sequences</taxon>
        <taxon>metagenomes</taxon>
        <taxon>ecological metagenomes</taxon>
    </lineage>
</organism>
<dbReference type="Pfam" id="PF13392">
    <property type="entry name" value="HNH_3"/>
    <property type="match status" value="1"/>
</dbReference>
<gene>
    <name evidence="3" type="ORF">LCGC14_0673510</name>
</gene>
<feature type="compositionally biased region" description="Basic and acidic residues" evidence="1">
    <location>
        <begin position="224"/>
        <end position="239"/>
    </location>
</feature>
<proteinExistence type="predicted"/>
<reference evidence="3" key="1">
    <citation type="journal article" date="2015" name="Nature">
        <title>Complex archaea that bridge the gap between prokaryotes and eukaryotes.</title>
        <authorList>
            <person name="Spang A."/>
            <person name="Saw J.H."/>
            <person name="Jorgensen S.L."/>
            <person name="Zaremba-Niedzwiedzka K."/>
            <person name="Martijn J."/>
            <person name="Lind A.E."/>
            <person name="van Eijk R."/>
            <person name="Schleper C."/>
            <person name="Guy L."/>
            <person name="Ettema T.J."/>
        </authorList>
    </citation>
    <scope>NUCLEOTIDE SEQUENCE</scope>
</reference>
<evidence type="ECO:0000313" key="3">
    <source>
        <dbReference type="EMBL" id="KKN46375.1"/>
    </source>
</evidence>
<dbReference type="InterPro" id="IPR044925">
    <property type="entry name" value="His-Me_finger_sf"/>
</dbReference>
<evidence type="ECO:0000259" key="2">
    <source>
        <dbReference type="Pfam" id="PF13392"/>
    </source>
</evidence>
<dbReference type="Gene3D" id="3.90.75.20">
    <property type="match status" value="1"/>
</dbReference>
<dbReference type="AlphaFoldDB" id="A0A0F9QQD0"/>
<dbReference type="SUPFAM" id="SSF54060">
    <property type="entry name" value="His-Me finger endonucleases"/>
    <property type="match status" value="1"/>
</dbReference>
<comment type="caution">
    <text evidence="3">The sequence shown here is derived from an EMBL/GenBank/DDBJ whole genome shotgun (WGS) entry which is preliminary data.</text>
</comment>
<sequence>MSGRAWLVAEDERLRSLYPDVSTKEVARILRRSLSGVYGHADKLALKKSAAYLASPAASRLRRGDNVGAAYRFKPGHVPANKGVKGWQAGGRSAETQFKQGQRPHTWKPIGTVLPDADGYLRKKMTETGYPPRDWVGVHILLWQEAHGPIPPGHCVRFKDGNKRNIRLENLELVSRAENMRRNTIHRYPPELKKTIRLAGKLRRTLRRKTDGKEQTEGPPGPSLRDHRGAERRGEAYGD</sequence>
<accession>A0A0F9QQD0</accession>
<feature type="region of interest" description="Disordered" evidence="1">
    <location>
        <begin position="203"/>
        <end position="239"/>
    </location>
</feature>
<protein>
    <recommendedName>
        <fullName evidence="2">HNH nuclease domain-containing protein</fullName>
    </recommendedName>
</protein>
<evidence type="ECO:0000256" key="1">
    <source>
        <dbReference type="SAM" id="MobiDB-lite"/>
    </source>
</evidence>
<feature type="domain" description="HNH nuclease" evidence="2">
    <location>
        <begin position="137"/>
        <end position="181"/>
    </location>
</feature>
<name>A0A0F9QQD0_9ZZZZ</name>